<sequence length="541" mass="59391">MKKYIFLSAALLLFTASCSNDENNEQKEPTQAVQFSFTNEDFGEDEAVTRANAAGAKPQIVDLGDCEAEITVESEPAAKTRGALTPANGHYTIRAYQAGALKDEMKGTFSGGTFTPDASSSKKLMLPYGTYDFVAFNDDVTVSGTNLTTTRAKAETARMGFATVTITGPTPIQVQFTMKHVGCRLRTQFVCKKDMPSNITATLEATASNVIPTSVVYNPTTKSYIGTNGAIAPETNNSPASTETKYVASNYGENYSYTSTCADYHYFLPTTEGNKLKLNFSAGTVFWKPLTGTIPQLSATLLMQPGKSYFVKIKLKPQFTYLMSDGTTGYFKETTSGGGTKTPVAVVLDKDSHIGVALHGLSVMRWCKETSPYYYTQANTHMVTNLADALNSLATSGYDETWDPNYSTSAVTGNKVKGLNPDFPAFKNAADYDPGVTYTGTPALKWYLPSLSDFKWVYPLGFGDKTEMTQINHQYVWYGNLASLAFEQIPGNWGLPTAPYLASTECDSSEHGVAFCYFKHIEFYTYNKYIHFNNVRPFVKY</sequence>
<feature type="chain" id="PRO_5006602019" description="Fimbrillin family protein" evidence="1">
    <location>
        <begin position="20"/>
        <end position="541"/>
    </location>
</feature>
<keyword evidence="1" id="KW-0732">Signal</keyword>
<dbReference type="STRING" id="76123.AS203_07745"/>
<dbReference type="Proteomes" id="UP000056252">
    <property type="component" value="Chromosome"/>
</dbReference>
<evidence type="ECO:0000313" key="3">
    <source>
        <dbReference type="Proteomes" id="UP000056252"/>
    </source>
</evidence>
<organism evidence="2 3">
    <name type="scientific">Hoylesella enoeca</name>
    <dbReference type="NCBI Taxonomy" id="76123"/>
    <lineage>
        <taxon>Bacteria</taxon>
        <taxon>Pseudomonadati</taxon>
        <taxon>Bacteroidota</taxon>
        <taxon>Bacteroidia</taxon>
        <taxon>Bacteroidales</taxon>
        <taxon>Prevotellaceae</taxon>
        <taxon>Hoylesella</taxon>
    </lineage>
</organism>
<evidence type="ECO:0008006" key="4">
    <source>
        <dbReference type="Google" id="ProtNLM"/>
    </source>
</evidence>
<keyword evidence="3" id="KW-1185">Reference proteome</keyword>
<feature type="signal peptide" evidence="1">
    <location>
        <begin position="1"/>
        <end position="19"/>
    </location>
</feature>
<dbReference type="KEGG" id="peo:AS203_07745"/>
<dbReference type="RefSeq" id="WP_025066702.1">
    <property type="nucleotide sequence ID" value="NZ_CP013195.1"/>
</dbReference>
<dbReference type="AlphaFoldDB" id="A0A0S2KL03"/>
<evidence type="ECO:0000256" key="1">
    <source>
        <dbReference type="SAM" id="SignalP"/>
    </source>
</evidence>
<name>A0A0S2KL03_9BACT</name>
<gene>
    <name evidence="2" type="ORF">AS203_07745</name>
</gene>
<dbReference type="PROSITE" id="PS51257">
    <property type="entry name" value="PROKAR_LIPOPROTEIN"/>
    <property type="match status" value="1"/>
</dbReference>
<proteinExistence type="predicted"/>
<dbReference type="OrthoDB" id="1083165at2"/>
<accession>A0A0S2KL03</accession>
<dbReference type="EMBL" id="CP013195">
    <property type="protein sequence ID" value="ALO48984.1"/>
    <property type="molecule type" value="Genomic_DNA"/>
</dbReference>
<reference evidence="3" key="1">
    <citation type="submission" date="2015-11" db="EMBL/GenBank/DDBJ databases">
        <authorList>
            <person name="Holder M.E."/>
            <person name="Ajami N.J."/>
            <person name="Petrosino J.F."/>
        </authorList>
    </citation>
    <scope>NUCLEOTIDE SEQUENCE [LARGE SCALE GENOMIC DNA]</scope>
    <source>
        <strain evidence="3">F0113</strain>
    </source>
</reference>
<evidence type="ECO:0000313" key="2">
    <source>
        <dbReference type="EMBL" id="ALO48984.1"/>
    </source>
</evidence>
<protein>
    <recommendedName>
        <fullName evidence="4">Fimbrillin family protein</fullName>
    </recommendedName>
</protein>